<proteinExistence type="predicted"/>
<dbReference type="EMBL" id="UGQM01000001">
    <property type="protein sequence ID" value="STZ44743.1"/>
    <property type="molecule type" value="Genomic_DNA"/>
</dbReference>
<dbReference type="Proteomes" id="UP000254291">
    <property type="component" value="Unassembled WGS sequence"/>
</dbReference>
<sequence>MPNVPNVTRWGSEMPAPKLPDAFAEFEQFAEKWCLATEPERWETRLNTPMPEIHAFYEAFSPRFEEAIDYCDKFPLDDLPDDVLNLLHLVYSMIMVSMAVEVFGTQKPADSADAVIDRVSAPVP</sequence>
<accession>A0A378SPU0</accession>
<dbReference type="AlphaFoldDB" id="A0A378SPU0"/>
<name>A0A378SPU0_9MYCO</name>
<evidence type="ECO:0000313" key="1">
    <source>
        <dbReference type="EMBL" id="STZ44743.1"/>
    </source>
</evidence>
<organism evidence="1 2">
    <name type="scientific">Mycolicibacterium gilvum</name>
    <dbReference type="NCBI Taxonomy" id="1804"/>
    <lineage>
        <taxon>Bacteria</taxon>
        <taxon>Bacillati</taxon>
        <taxon>Actinomycetota</taxon>
        <taxon>Actinomycetes</taxon>
        <taxon>Mycobacteriales</taxon>
        <taxon>Mycobacteriaceae</taxon>
        <taxon>Mycolicibacterium</taxon>
    </lineage>
</organism>
<evidence type="ECO:0000313" key="2">
    <source>
        <dbReference type="Proteomes" id="UP000254291"/>
    </source>
</evidence>
<protein>
    <submittedName>
        <fullName evidence="1">Xaa-Pro dipeptidase</fullName>
    </submittedName>
</protein>
<gene>
    <name evidence="1" type="ORF">NCTC10742_03985</name>
</gene>
<reference evidence="1 2" key="1">
    <citation type="submission" date="2018-06" db="EMBL/GenBank/DDBJ databases">
        <authorList>
            <consortium name="Pathogen Informatics"/>
            <person name="Doyle S."/>
        </authorList>
    </citation>
    <scope>NUCLEOTIDE SEQUENCE [LARGE SCALE GENOMIC DNA]</scope>
    <source>
        <strain evidence="1 2">NCTC10742</strain>
    </source>
</reference>